<protein>
    <submittedName>
        <fullName evidence="2">Trypsin family protein</fullName>
    </submittedName>
</protein>
<reference evidence="2" key="2">
    <citation type="submission" date="2020-10" db="UniProtKB">
        <authorList>
            <consortium name="WormBaseParasite"/>
        </authorList>
    </citation>
    <scope>IDENTIFICATION</scope>
</reference>
<dbReference type="InterPro" id="IPR009003">
    <property type="entry name" value="Peptidase_S1_PA"/>
</dbReference>
<dbReference type="InterPro" id="IPR043504">
    <property type="entry name" value="Peptidase_S1_PA_chymotrypsin"/>
</dbReference>
<name>A0A7E4UTS2_PANRE</name>
<dbReference type="AlphaFoldDB" id="A0A7E4UTS2"/>
<accession>A0A7E4UTS2</accession>
<proteinExistence type="predicted"/>
<evidence type="ECO:0000313" key="1">
    <source>
        <dbReference type="Proteomes" id="UP000492821"/>
    </source>
</evidence>
<dbReference type="SUPFAM" id="SSF50494">
    <property type="entry name" value="Trypsin-like serine proteases"/>
    <property type="match status" value="1"/>
</dbReference>
<keyword evidence="1" id="KW-1185">Reference proteome</keyword>
<dbReference type="Gene3D" id="2.40.10.10">
    <property type="entry name" value="Trypsin-like serine proteases"/>
    <property type="match status" value="2"/>
</dbReference>
<organism evidence="1 2">
    <name type="scientific">Panagrellus redivivus</name>
    <name type="common">Microworm</name>
    <dbReference type="NCBI Taxonomy" id="6233"/>
    <lineage>
        <taxon>Eukaryota</taxon>
        <taxon>Metazoa</taxon>
        <taxon>Ecdysozoa</taxon>
        <taxon>Nematoda</taxon>
        <taxon>Chromadorea</taxon>
        <taxon>Rhabditida</taxon>
        <taxon>Tylenchina</taxon>
        <taxon>Panagrolaimomorpha</taxon>
        <taxon>Panagrolaimoidea</taxon>
        <taxon>Panagrolaimidae</taxon>
        <taxon>Panagrellus</taxon>
    </lineage>
</organism>
<reference evidence="1" key="1">
    <citation type="journal article" date="2013" name="Genetics">
        <title>The draft genome and transcriptome of Panagrellus redivivus are shaped by the harsh demands of a free-living lifestyle.</title>
        <authorList>
            <person name="Srinivasan J."/>
            <person name="Dillman A.R."/>
            <person name="Macchietto M.G."/>
            <person name="Heikkinen L."/>
            <person name="Lakso M."/>
            <person name="Fracchia K.M."/>
            <person name="Antoshechkin I."/>
            <person name="Mortazavi A."/>
            <person name="Wong G."/>
            <person name="Sternberg P.W."/>
        </authorList>
    </citation>
    <scope>NUCLEOTIDE SEQUENCE [LARGE SCALE GENOMIC DNA]</scope>
    <source>
        <strain evidence="1">MT8872</strain>
    </source>
</reference>
<dbReference type="Proteomes" id="UP000492821">
    <property type="component" value="Unassembled WGS sequence"/>
</dbReference>
<sequence>MSKNRGSALLKNLANGLLKRSAIPVTRNLAITYRHGENKHLVNGDCIKLSPYQNQEVIVDSYVVLIDDSLDLIVLQSKSAEFCDRDLIFEAAEPSRGMPYILMGFSVVHGRTSHISFSAGMISSDITSRLRFLGSSGAFKGDSGGSCWSDDGRLIGMQVRPGSDGRCEIIPITKIHAVILKFLPPEEDVEWNE</sequence>
<evidence type="ECO:0000313" key="2">
    <source>
        <dbReference type="WBParaSite" id="Pan_g12752.t1"/>
    </source>
</evidence>
<dbReference type="WBParaSite" id="Pan_g12752.t1">
    <property type="protein sequence ID" value="Pan_g12752.t1"/>
    <property type="gene ID" value="Pan_g12752"/>
</dbReference>